<gene>
    <name evidence="3" type="ORF">EXIGLDRAFT_717565</name>
</gene>
<name>A0A165IAU9_EXIGL</name>
<dbReference type="PANTHER" id="PTHR36156">
    <property type="entry name" value="SLR2101 PROTEIN"/>
    <property type="match status" value="1"/>
</dbReference>
<evidence type="ECO:0000313" key="3">
    <source>
        <dbReference type="EMBL" id="KZV93146.1"/>
    </source>
</evidence>
<dbReference type="InterPro" id="IPR011051">
    <property type="entry name" value="RmlC_Cupin_sf"/>
</dbReference>
<feature type="compositionally biased region" description="Polar residues" evidence="1">
    <location>
        <begin position="195"/>
        <end position="205"/>
    </location>
</feature>
<dbReference type="Proteomes" id="UP000077266">
    <property type="component" value="Unassembled WGS sequence"/>
</dbReference>
<keyword evidence="4" id="KW-1185">Reference proteome</keyword>
<feature type="compositionally biased region" description="Pro residues" evidence="1">
    <location>
        <begin position="1"/>
        <end position="10"/>
    </location>
</feature>
<reference evidence="3 4" key="1">
    <citation type="journal article" date="2016" name="Mol. Biol. Evol.">
        <title>Comparative Genomics of Early-Diverging Mushroom-Forming Fungi Provides Insights into the Origins of Lignocellulose Decay Capabilities.</title>
        <authorList>
            <person name="Nagy L.G."/>
            <person name="Riley R."/>
            <person name="Tritt A."/>
            <person name="Adam C."/>
            <person name="Daum C."/>
            <person name="Floudas D."/>
            <person name="Sun H."/>
            <person name="Yadav J.S."/>
            <person name="Pangilinan J."/>
            <person name="Larsson K.H."/>
            <person name="Matsuura K."/>
            <person name="Barry K."/>
            <person name="Labutti K."/>
            <person name="Kuo R."/>
            <person name="Ohm R.A."/>
            <person name="Bhattacharya S.S."/>
            <person name="Shirouzu T."/>
            <person name="Yoshinaga Y."/>
            <person name="Martin F.M."/>
            <person name="Grigoriev I.V."/>
            <person name="Hibbett D.S."/>
        </authorList>
    </citation>
    <scope>NUCLEOTIDE SEQUENCE [LARGE SCALE GENOMIC DNA]</scope>
    <source>
        <strain evidence="3 4">HHB12029</strain>
    </source>
</reference>
<dbReference type="InParanoid" id="A0A165IAU9"/>
<evidence type="ECO:0000256" key="1">
    <source>
        <dbReference type="SAM" id="MobiDB-lite"/>
    </source>
</evidence>
<dbReference type="InterPro" id="IPR047142">
    <property type="entry name" value="OryJ/VirC-like"/>
</dbReference>
<dbReference type="AlphaFoldDB" id="A0A165IAU9"/>
<sequence length="205" mass="22217">MSSSAPPPPVRRIVTGHSEGKNGVPRAVVQQDSVIVPKAVLPSGAGSLFGTLWTLDSPTPDLSDKRDLASENYQPERVAPVDGSRFGFVDFPPNQISPLHRTVTLDYAVITQGSLVLHLNDGTTTRAETGDVIIQRGTMHAFENPSSTEWARMFYTAADAKPYVVKVRRALLDLSRSTPRQIQLEQQFLPPPKPSGSQTSDGKSA</sequence>
<dbReference type="InterPro" id="IPR014710">
    <property type="entry name" value="RmlC-like_jellyroll"/>
</dbReference>
<dbReference type="EMBL" id="KV425995">
    <property type="protein sequence ID" value="KZV93146.1"/>
    <property type="molecule type" value="Genomic_DNA"/>
</dbReference>
<evidence type="ECO:0000313" key="4">
    <source>
        <dbReference type="Proteomes" id="UP000077266"/>
    </source>
</evidence>
<dbReference type="CDD" id="cd02231">
    <property type="entry name" value="cupin_BLL6423-like"/>
    <property type="match status" value="1"/>
</dbReference>
<protein>
    <recommendedName>
        <fullName evidence="2">Cupin type-2 domain-containing protein</fullName>
    </recommendedName>
</protein>
<dbReference type="STRING" id="1314781.A0A165IAU9"/>
<accession>A0A165IAU9</accession>
<dbReference type="Pfam" id="PF07883">
    <property type="entry name" value="Cupin_2"/>
    <property type="match status" value="1"/>
</dbReference>
<feature type="region of interest" description="Disordered" evidence="1">
    <location>
        <begin position="185"/>
        <end position="205"/>
    </location>
</feature>
<dbReference type="PANTHER" id="PTHR36156:SF2">
    <property type="entry name" value="CUPIN TYPE-2 DOMAIN-CONTAINING PROTEIN"/>
    <property type="match status" value="1"/>
</dbReference>
<dbReference type="OrthoDB" id="5840532at2759"/>
<evidence type="ECO:0000259" key="2">
    <source>
        <dbReference type="Pfam" id="PF07883"/>
    </source>
</evidence>
<feature type="region of interest" description="Disordered" evidence="1">
    <location>
        <begin position="1"/>
        <end position="24"/>
    </location>
</feature>
<dbReference type="InterPro" id="IPR013096">
    <property type="entry name" value="Cupin_2"/>
</dbReference>
<proteinExistence type="predicted"/>
<organism evidence="3 4">
    <name type="scientific">Exidia glandulosa HHB12029</name>
    <dbReference type="NCBI Taxonomy" id="1314781"/>
    <lineage>
        <taxon>Eukaryota</taxon>
        <taxon>Fungi</taxon>
        <taxon>Dikarya</taxon>
        <taxon>Basidiomycota</taxon>
        <taxon>Agaricomycotina</taxon>
        <taxon>Agaricomycetes</taxon>
        <taxon>Auriculariales</taxon>
        <taxon>Exidiaceae</taxon>
        <taxon>Exidia</taxon>
    </lineage>
</organism>
<dbReference type="SUPFAM" id="SSF51182">
    <property type="entry name" value="RmlC-like cupins"/>
    <property type="match status" value="1"/>
</dbReference>
<dbReference type="Gene3D" id="2.60.120.10">
    <property type="entry name" value="Jelly Rolls"/>
    <property type="match status" value="1"/>
</dbReference>
<feature type="domain" description="Cupin type-2" evidence="2">
    <location>
        <begin position="88"/>
        <end position="148"/>
    </location>
</feature>